<proteinExistence type="predicted"/>
<keyword evidence="1" id="KW-0812">Transmembrane</keyword>
<evidence type="ECO:0000313" key="3">
    <source>
        <dbReference type="Proteomes" id="UP001549363"/>
    </source>
</evidence>
<accession>A0ABV2PNI2</accession>
<keyword evidence="1" id="KW-1133">Transmembrane helix</keyword>
<keyword evidence="3" id="KW-1185">Reference proteome</keyword>
<dbReference type="Proteomes" id="UP001549363">
    <property type="component" value="Unassembled WGS sequence"/>
</dbReference>
<dbReference type="EMBL" id="JBEPSB010000021">
    <property type="protein sequence ID" value="MET4562501.1"/>
    <property type="molecule type" value="Genomic_DNA"/>
</dbReference>
<feature type="transmembrane region" description="Helical" evidence="1">
    <location>
        <begin position="89"/>
        <end position="112"/>
    </location>
</feature>
<gene>
    <name evidence="2" type="ORF">ABIA69_003691</name>
</gene>
<sequence>MRPDDELCEHNPILAESLLTLHFRVKNSCDNHGGINFILQSFPMPAYGKSKPALASTYKGSILLNNVKITTYNSMKIEGKLFFFPSIHAIAYAFFYLHATIQLGVNIFLPFVNAHHKFSRSG</sequence>
<name>A0ABV2PNI2_9BACI</name>
<protein>
    <submittedName>
        <fullName evidence="2">Uncharacterized protein</fullName>
    </submittedName>
</protein>
<evidence type="ECO:0000256" key="1">
    <source>
        <dbReference type="SAM" id="Phobius"/>
    </source>
</evidence>
<evidence type="ECO:0000313" key="2">
    <source>
        <dbReference type="EMBL" id="MET4562501.1"/>
    </source>
</evidence>
<keyword evidence="1" id="KW-0472">Membrane</keyword>
<organism evidence="2 3">
    <name type="scientific">Lysinibacillus parviboronicapiens</name>
    <dbReference type="NCBI Taxonomy" id="436516"/>
    <lineage>
        <taxon>Bacteria</taxon>
        <taxon>Bacillati</taxon>
        <taxon>Bacillota</taxon>
        <taxon>Bacilli</taxon>
        <taxon>Bacillales</taxon>
        <taxon>Bacillaceae</taxon>
        <taxon>Lysinibacillus</taxon>
    </lineage>
</organism>
<reference evidence="2 3" key="1">
    <citation type="submission" date="2024-06" db="EMBL/GenBank/DDBJ databases">
        <title>Sorghum-associated microbial communities from plants grown in Nebraska, USA.</title>
        <authorList>
            <person name="Schachtman D."/>
        </authorList>
    </citation>
    <scope>NUCLEOTIDE SEQUENCE [LARGE SCALE GENOMIC DNA]</scope>
    <source>
        <strain evidence="2 3">736</strain>
    </source>
</reference>
<comment type="caution">
    <text evidence="2">The sequence shown here is derived from an EMBL/GenBank/DDBJ whole genome shotgun (WGS) entry which is preliminary data.</text>
</comment>